<keyword evidence="2" id="KW-1185">Reference proteome</keyword>
<dbReference type="Proteomes" id="UP000831701">
    <property type="component" value="Chromosome 6"/>
</dbReference>
<evidence type="ECO:0000313" key="2">
    <source>
        <dbReference type="Proteomes" id="UP000831701"/>
    </source>
</evidence>
<protein>
    <submittedName>
        <fullName evidence="1">Uncharacterized protein</fullName>
    </submittedName>
</protein>
<comment type="caution">
    <text evidence="1">The sequence shown here is derived from an EMBL/GenBank/DDBJ whole genome shotgun (WGS) entry which is preliminary data.</text>
</comment>
<sequence length="4004" mass="451514">CVSAPNKVAVVFTLLIMYLNKLSSHLSVFLSVFLCRIRPQLAREKIEGCHICTYVMPGEPQVILGKDKAFTYDYLFDMDSQQDTIYSTCTEKLIEGCFEGYNATVFAYGQASLCAPRRSCSADGALRSGGCRETSSTGSGKTYTMGTGFDVNIADEELGIIPRAVHHLFKGIEERRQAAQEQGRPVPEFKINAQFLELYNEEVLDLFDSTRDMKQKSHIKIHEDATGGIYTVGVTTRTVSSEAEMMQCLKLGALSRTTASTQMNVQSSRSHAIFTIHLCQVRVCASDNQENENDNRVSNGNSEMDEYETLTAKFHFVDLAGSERLKRTGATGDRAKEGISINCGLLALGNVISALGDRGKRASHVPYRDSKLTRLLQDSLGGNSQTVMIACISPSDRDFMETLNTLKYANRARNIKNKVMVNQDKASQQISALRTEIARLQMELMEYKTGKRMAGEDGVESFSDMFHENSMLQTENSNLRVRVKAMQETIDAQRARLTQLLSDQANMALSRAGEGGTEEIGNMIQSYIKEIEDLRAKLLESEAVNEHLRKNLSRASNRQSFYGGPGSFSSTLMAPEKETSDIIELAKKDLEKLKKREKKKKKRLQQLLEEREREEREEVVVVEEVEDASANKEEVPDNEQEKGTEKEMTERSNEDAEMEVQEGSDHEEGEEEEEEEEEEMDVEESSDDSDSESDEKENFQADLANITCEIAIKQKLIDELENSQRRLHTLKQQYEQKLMMLQCKIRDTQLERDRVLQNMSSVESGTEDKARKIKAEYEKKLSVMNKELQKLHSAQKEHARLLKNQSQYEKQLKKLQMDVAEMKKTKVRLMKQMKEQQEKNRMNESRRNREIASLKKDQRKQEHQLKLLEAQKRQQELILRRKTEEVTALRRQARPTSGKVIRKVNIPEPVQDLPHRPPSGRLYSSGNTAPNGTRRTAGVYSTRVARSKWQSLERRISDVIMQRMTISNMEADMNRLLKQREELTKRKEKVIRKRDRLVREGPEAEKAVLPLNEEVDALTANIDYINDSIADCQANIMQMEETKEEGDTVDVSAVVGSCTLTEARFLLDHFMSMAINKGLQAAQRESQVKVMEGRLKQTEITSATQNQLLFHMLKEKAEFNPELDALLGNALQENGDDSSSDESAQSPSAEGNTLTSDLMKLCGEGKTRNKARRRTTTQMELLYANSDSAPDAPTADFSSPMLPLAETPDGGGDVDSSGSSVRDYAALSPSFSSKMGSISGSRTSSGVEKRAPEPSPLSRRKTYDKAQAAADRAKVKEIKQGVINPVPATKSSRSATLQCVHVAEGHSKAVLCVDCTDDLLFTGSKDRTCKVWNLVTGQEIMSLAGHPNNVVSVRYSSSLVFTVSTSYIKVWDIRDSAKCIRTLTSSGQVNVGDVCASSTSRTVTIPAGENQINQIALNPNGTVLYAAAGNSVRVWDLRRFASTGKLTGHLGPVMCLTVDRSGNNQDLVITGSKDHYIKLFDVTEASLGSIGPTHNFEPPHYDGIESLVVQGDILFSGSRDNGIKKWDLDRKDLLQITLASPERHHSDSKSRTPTVTGCARWASSPGRRPLLSGCRGGVLKLWHTDTLGTLGELKGHESPINSISTNSSHLFTASEKSFLSHSLTAPSNPSLLVLPGSSRSLSCRRSGSGCGARCDGSGSMKMACIGDADPFTAAIPATKVELTVSCRHNAYAPTRVTVNMNSTVHKQPTSLQRSAGVSDAFGQDKDEVNLLDRDTFSKSDPICVLYTQGIANREWREFGRTEVIDNTLNPDFVRKFILDYFFEERQNLRFDLASWAGVGMIWTARATTSLNMTSWARRSVRLGEIVGSSLGSRLEKPLIGIPGKKCGTIIVRAESRRAEQLQVHNMLKSVTAIREESVMLQFCGNKLDKKDFFGKSDPFLVFYRSNEDGSYTICHKTEVVKNTLDPVWQAFKIPVRALCNGDYDRSIKVEVYDWDRDGGHDFIGEFSTSYREMSRSQSQFHIYEVLNPKKKGKKKKKYQNSGTVTLLSCLVDTELSFLDYIRGGTQINFTVAIDFTASNGNPSQPTSLHYMSPYQLNDYAMALRAVGEIIQDYDSDKMFPALGFGAKLPPDGRVSHEFALNGNPQNPYCNGIEGVMEAYYQSLKSVRLYGPTHFSPVINHVARYASAVTDGSQYFILLIISDGVITDMAQTKESIVNASSLPMSIIIVGVGPAEFDEMIELDGDEERISSQGRYAERDIVQFVPFRDYIDRRGNHILSMARLAKEVLAEIPDQFLSYMRTRGIKPGPLPPLTYPHPLSTSGHPPPPRQTGKPNLKAEASLRRRPADSAGLSSLLSASSSSCSSLEAFEHLALALALALHFLVVAPKRFGRTDEMRGLWLLLVLVAAAKAERVFIGHQVFRVNAQSEEQIQVLQALQAQEEWELDFWLHPVSTELPVDIRVPRSSLSFVTEYLSANNIPYDVIINNLQELLDEEKAEMQKNQMKEHSTRSFDFGAYHRLETLDLSLTQIYSWMDTLVAQYPKLVTKQEIGRSYENRPMYVLKFSTGGNNRPAIWIDTGIHSREWVSQATGVWTANKIATDYGTDASLTSLLNTMDIYMLLLANPDGYAFTHTNNRMWRKTRSKNSGSVCLGVDPNRNWDAGFGGPGASSNPCSDSYHGPSAHSEIEVKNVVNLIKSHGNFKSFISVHAYSQLLMYPYGYSCKNVAHQAELDSVGRAAVQKLTSLYGTTYKVGSICNIIYQASGGSIDWSYDLGIKYSFAFELRDTGRYGFILPASQIIPTASETWLALKHIMDTLFLSFCGRLFYTLSYYKESGKSNVMDAVSFAMGERTASLRVKHLRDLIHGAHIGRPVQDTARVSMRYCDDEDRETVFCRTIMGESSEYRINGVHVTLAKYLEELEKIGIVTKAQNCLVFQGAVESIALKDPKERTKMFERISQSREHAAEYDKKKVALLNAKEDTQFHFNKKKVATVERKQVSQEKIEAQRYQALVDELHQNRLQLSLAELYYNEKGIGVLSDTLREKQQVAAGQNSKLLNAEQTFKTYKKEHGRITREQQHIEKEIRAQELIQSQCCSQYIKAKVNTSHHMKKAEQACDAFRKSQKLIAVKEQELEQGQREIDELERTWRNYEKQVQKKEASRERDIELDEGQLERYKELKELARKQGAMLSQQAEKLHWEVRADYEKMAFDQRRKKEVEVAIRNNQTQLEDLISRAEKLEEYNKTCKSSIEQYGQQEESLTAELQLGRQRSEEVNKELEQVLEELGNARLDSQESKRWLQRKEMLERLRRLFPETVYGRLSDLCSPIHKKYQLAVTKVFGRYMNAIVVASEKVARDCIIFIKEERGEPETFLPIDYLDVSPLNERLREVPMAKMVVDVVQVNTATAALQLRKVVQFVCGNALVCETIKEARSVAFDRQERIKTVSLDGTMFAKSGVISGGSSDLRTKARCWEEKDMMRLKERKDKLTAEMRELMRLKRKESDLKQIIAQAQGAKTRLRYSTTELENLRKKNIIKCQVEISRMESELANLDSQIQMQQESVEAKDAEMRNIRDQVDQMEDLVFSDFCTEIGVDSIRVYEQEHLKQQTEFDKKRLEFETQCTRLNAQLEYEREQLQQQKKKLHKMEETIEKEERVMAEQRKDEEKLLAAVEEGQNKLLELKNQLLSKKSQVAAAKAELDQKTQSLQEINKYQRYPVQELVKLQREVMSAETALEQKRLARHNLLLACKIQSLPITLLSGSLDEISEVKLDTESESTSATMDIYEREAQLVIDYSGLEAELRSLQEEEVEAGLERLRESLSSTEGVLHRTTAPNLKALERMREVKDKLQGVTEAFDASTKAARKCSQEFAQVKAQRFHLFSQCFEHVSVVIDQIYKRICRNSSAQAILSAENPDEPYLGGINYNCVAPGKRFMSMDNLSGGEKAIAALALVFAIHSFRPAPFFILDEVDAALDNTNIGKVTSFIREESRENMQIIVISLKEEFFSKADALLGVYSDFNECMFSRILTLDLQPYPLVEEDDGGEADKGKTELV</sequence>
<organism evidence="1 2">
    <name type="scientific">Scortum barcoo</name>
    <name type="common">barcoo grunter</name>
    <dbReference type="NCBI Taxonomy" id="214431"/>
    <lineage>
        <taxon>Eukaryota</taxon>
        <taxon>Metazoa</taxon>
        <taxon>Chordata</taxon>
        <taxon>Craniata</taxon>
        <taxon>Vertebrata</taxon>
        <taxon>Euteleostomi</taxon>
        <taxon>Actinopterygii</taxon>
        <taxon>Neopterygii</taxon>
        <taxon>Teleostei</taxon>
        <taxon>Neoteleostei</taxon>
        <taxon>Acanthomorphata</taxon>
        <taxon>Eupercaria</taxon>
        <taxon>Centrarchiformes</taxon>
        <taxon>Terapontoidei</taxon>
        <taxon>Terapontidae</taxon>
        <taxon>Scortum</taxon>
    </lineage>
</organism>
<evidence type="ECO:0000313" key="1">
    <source>
        <dbReference type="EMBL" id="KAI3371013.1"/>
    </source>
</evidence>
<dbReference type="EMBL" id="CM041536">
    <property type="protein sequence ID" value="KAI3371013.1"/>
    <property type="molecule type" value="Genomic_DNA"/>
</dbReference>
<reference evidence="1" key="1">
    <citation type="submission" date="2022-04" db="EMBL/GenBank/DDBJ databases">
        <title>Jade perch genome.</title>
        <authorList>
            <person name="Chao B."/>
        </authorList>
    </citation>
    <scope>NUCLEOTIDE SEQUENCE</scope>
    <source>
        <strain evidence="1">CB-2022</strain>
    </source>
</reference>
<proteinExistence type="predicted"/>
<gene>
    <name evidence="1" type="ORF">L3Q82_023663</name>
</gene>
<feature type="non-terminal residue" evidence="1">
    <location>
        <position position="1"/>
    </location>
</feature>
<accession>A0ACB8WT35</accession>
<name>A0ACB8WT35_9TELE</name>